<keyword evidence="2" id="KW-1185">Reference proteome</keyword>
<reference evidence="3" key="1">
    <citation type="submission" date="2022-11" db="UniProtKB">
        <authorList>
            <consortium name="WormBaseParasite"/>
        </authorList>
    </citation>
    <scope>IDENTIFICATION</scope>
</reference>
<feature type="coiled-coil region" evidence="1">
    <location>
        <begin position="79"/>
        <end position="190"/>
    </location>
</feature>
<dbReference type="AlphaFoldDB" id="A0A915DEP7"/>
<proteinExistence type="predicted"/>
<dbReference type="WBParaSite" id="jg1909">
    <property type="protein sequence ID" value="jg1909"/>
    <property type="gene ID" value="jg1909"/>
</dbReference>
<dbReference type="Proteomes" id="UP000887574">
    <property type="component" value="Unplaced"/>
</dbReference>
<evidence type="ECO:0000313" key="3">
    <source>
        <dbReference type="WBParaSite" id="jg1909"/>
    </source>
</evidence>
<name>A0A915DEP7_9BILA</name>
<evidence type="ECO:0000313" key="2">
    <source>
        <dbReference type="Proteomes" id="UP000887574"/>
    </source>
</evidence>
<sequence>MDSMRKALLELDAQCDKLMNKLRGVDQDKKEILNENKLLHKEMEEVRKQLESQHKLQSSFSNLREENSRLASKIGYLEVSQLETEMRRHESEKKFLDRQVEQIKKEVDSANKELAETRSRQCELINENTSLRQGLAEAIKKAEQYRNQNVELAKTSDSLRADLEANIDQLNIFEDKIAELRSELAQKEKLASYLQSVVQPKQMQKLSRKTSSHTLISTVTKLFRFVNIEIESKQCEELEQRRNDMLNNLEHQRRVLSERQNEVVPLLKTRRPDEAVKTRGE</sequence>
<evidence type="ECO:0000256" key="1">
    <source>
        <dbReference type="SAM" id="Coils"/>
    </source>
</evidence>
<protein>
    <submittedName>
        <fullName evidence="3">Uncharacterized protein</fullName>
    </submittedName>
</protein>
<accession>A0A915DEP7</accession>
<feature type="coiled-coil region" evidence="1">
    <location>
        <begin position="228"/>
        <end position="255"/>
    </location>
</feature>
<feature type="coiled-coil region" evidence="1">
    <location>
        <begin position="1"/>
        <end position="53"/>
    </location>
</feature>
<organism evidence="2 3">
    <name type="scientific">Ditylenchus dipsaci</name>
    <dbReference type="NCBI Taxonomy" id="166011"/>
    <lineage>
        <taxon>Eukaryota</taxon>
        <taxon>Metazoa</taxon>
        <taxon>Ecdysozoa</taxon>
        <taxon>Nematoda</taxon>
        <taxon>Chromadorea</taxon>
        <taxon>Rhabditida</taxon>
        <taxon>Tylenchina</taxon>
        <taxon>Tylenchomorpha</taxon>
        <taxon>Sphaerularioidea</taxon>
        <taxon>Anguinidae</taxon>
        <taxon>Anguininae</taxon>
        <taxon>Ditylenchus</taxon>
    </lineage>
</organism>
<keyword evidence="1" id="KW-0175">Coiled coil</keyword>